<sequence length="279" mass="29168">MRASSTLLVFVLAAVSASPALAAPVNTGFCNRYPGACSHIGRDVQAPADSEALSFGTIFDIGKGIFDVGKTLFGGSGQQQQQRDVSGAINLSQLRGPELGPPVAFKGADGVWRQFGTGAPTTPPQGLQRREFVEFMARATAEADESGSLGLGTIFDIGKGIFDVGKEIFGGNSQQKSREFEEFMARATAEADESGSLGLGTIFDIGKGIFDVGKEIFSGNGNQQSREFEDLLARAATETDETGSLGLGTIFDIGKGIFDVGKTLFGGNSNQQSRDSCAA</sequence>
<gene>
    <name evidence="2" type="ORF">PHLGIDRAFT_131375</name>
</gene>
<accession>A0A0C3RY77</accession>
<feature type="chain" id="PRO_5002178098" evidence="1">
    <location>
        <begin position="23"/>
        <end position="279"/>
    </location>
</feature>
<dbReference type="AlphaFoldDB" id="A0A0C3RY77"/>
<keyword evidence="1" id="KW-0732">Signal</keyword>
<reference evidence="2 3" key="1">
    <citation type="journal article" date="2014" name="PLoS Genet.">
        <title>Analysis of the Phlebiopsis gigantea genome, transcriptome and secretome provides insight into its pioneer colonization strategies of wood.</title>
        <authorList>
            <person name="Hori C."/>
            <person name="Ishida T."/>
            <person name="Igarashi K."/>
            <person name="Samejima M."/>
            <person name="Suzuki H."/>
            <person name="Master E."/>
            <person name="Ferreira P."/>
            <person name="Ruiz-Duenas F.J."/>
            <person name="Held B."/>
            <person name="Canessa P."/>
            <person name="Larrondo L.F."/>
            <person name="Schmoll M."/>
            <person name="Druzhinina I.S."/>
            <person name="Kubicek C.P."/>
            <person name="Gaskell J.A."/>
            <person name="Kersten P."/>
            <person name="St John F."/>
            <person name="Glasner J."/>
            <person name="Sabat G."/>
            <person name="Splinter BonDurant S."/>
            <person name="Syed K."/>
            <person name="Yadav J."/>
            <person name="Mgbeahuruike A.C."/>
            <person name="Kovalchuk A."/>
            <person name="Asiegbu F.O."/>
            <person name="Lackner G."/>
            <person name="Hoffmeister D."/>
            <person name="Rencoret J."/>
            <person name="Gutierrez A."/>
            <person name="Sun H."/>
            <person name="Lindquist E."/>
            <person name="Barry K."/>
            <person name="Riley R."/>
            <person name="Grigoriev I.V."/>
            <person name="Henrissat B."/>
            <person name="Kues U."/>
            <person name="Berka R.M."/>
            <person name="Martinez A.T."/>
            <person name="Covert S.F."/>
            <person name="Blanchette R.A."/>
            <person name="Cullen D."/>
        </authorList>
    </citation>
    <scope>NUCLEOTIDE SEQUENCE [LARGE SCALE GENOMIC DNA]</scope>
    <source>
        <strain evidence="2 3">11061_1 CR5-6</strain>
    </source>
</reference>
<evidence type="ECO:0000313" key="2">
    <source>
        <dbReference type="EMBL" id="KIP01082.1"/>
    </source>
</evidence>
<evidence type="ECO:0000313" key="3">
    <source>
        <dbReference type="Proteomes" id="UP000053257"/>
    </source>
</evidence>
<dbReference type="STRING" id="745531.A0A0C3RY77"/>
<dbReference type="OrthoDB" id="2787798at2759"/>
<feature type="signal peptide" evidence="1">
    <location>
        <begin position="1"/>
        <end position="22"/>
    </location>
</feature>
<protein>
    <submittedName>
        <fullName evidence="2">Uncharacterized protein</fullName>
    </submittedName>
</protein>
<name>A0A0C3RY77_PHLG1</name>
<organism evidence="2 3">
    <name type="scientific">Phlebiopsis gigantea (strain 11061_1 CR5-6)</name>
    <name type="common">White-rot fungus</name>
    <name type="synonym">Peniophora gigantea</name>
    <dbReference type="NCBI Taxonomy" id="745531"/>
    <lineage>
        <taxon>Eukaryota</taxon>
        <taxon>Fungi</taxon>
        <taxon>Dikarya</taxon>
        <taxon>Basidiomycota</taxon>
        <taxon>Agaricomycotina</taxon>
        <taxon>Agaricomycetes</taxon>
        <taxon>Polyporales</taxon>
        <taxon>Phanerochaetaceae</taxon>
        <taxon>Phlebiopsis</taxon>
    </lineage>
</organism>
<dbReference type="Proteomes" id="UP000053257">
    <property type="component" value="Unassembled WGS sequence"/>
</dbReference>
<dbReference type="EMBL" id="KN840960">
    <property type="protein sequence ID" value="KIP01082.1"/>
    <property type="molecule type" value="Genomic_DNA"/>
</dbReference>
<evidence type="ECO:0000256" key="1">
    <source>
        <dbReference type="SAM" id="SignalP"/>
    </source>
</evidence>
<keyword evidence="3" id="KW-1185">Reference proteome</keyword>
<dbReference type="HOGENOM" id="CLU_997872_0_0_1"/>
<proteinExistence type="predicted"/>